<accession>A0ABT8PLH6</accession>
<comment type="caution">
    <text evidence="1">The sequence shown here is derived from an EMBL/GenBank/DDBJ whole genome shotgun (WGS) entry which is preliminary data.</text>
</comment>
<evidence type="ECO:0000313" key="2">
    <source>
        <dbReference type="Proteomes" id="UP001171606"/>
    </source>
</evidence>
<evidence type="ECO:0000313" key="1">
    <source>
        <dbReference type="EMBL" id="MDN7936009.1"/>
    </source>
</evidence>
<gene>
    <name evidence="1" type="ORF">QZM52_32540</name>
</gene>
<dbReference type="RefSeq" id="WP_301757398.1">
    <property type="nucleotide sequence ID" value="NZ_JAUJSQ010000020.1"/>
</dbReference>
<sequence length="98" mass="10656">MFYLSSVPMPPTIRITCVAAAVSGTRLWTIMTARQVSGVLGKPEFIAHAFRDTGKEIPYCLSAMQQLGTFLNRCGPIVRIGQGLALFVVPVVFVTARI</sequence>
<dbReference type="Proteomes" id="UP001171606">
    <property type="component" value="Unassembled WGS sequence"/>
</dbReference>
<reference evidence="1" key="1">
    <citation type="submission" date="2023-07" db="EMBL/GenBank/DDBJ databases">
        <title>A collection of bacterial strains from the Burkholderia cepacia Research Laboratory and Repository.</title>
        <authorList>
            <person name="Lipuma J."/>
            <person name="Spilker T."/>
            <person name="Caverly L."/>
        </authorList>
    </citation>
    <scope>NUCLEOTIDE SEQUENCE</scope>
    <source>
        <strain evidence="1">AU42020</strain>
    </source>
</reference>
<proteinExistence type="predicted"/>
<dbReference type="EMBL" id="JAUJSQ010000020">
    <property type="protein sequence ID" value="MDN7936009.1"/>
    <property type="molecule type" value="Genomic_DNA"/>
</dbReference>
<keyword evidence="2" id="KW-1185">Reference proteome</keyword>
<organism evidence="1 2">
    <name type="scientific">Burkholderia metallica</name>
    <dbReference type="NCBI Taxonomy" id="488729"/>
    <lineage>
        <taxon>Bacteria</taxon>
        <taxon>Pseudomonadati</taxon>
        <taxon>Pseudomonadota</taxon>
        <taxon>Betaproteobacteria</taxon>
        <taxon>Burkholderiales</taxon>
        <taxon>Burkholderiaceae</taxon>
        <taxon>Burkholderia</taxon>
        <taxon>Burkholderia cepacia complex</taxon>
    </lineage>
</organism>
<protein>
    <submittedName>
        <fullName evidence="1">Uncharacterized protein</fullName>
    </submittedName>
</protein>
<name>A0ABT8PLH6_9BURK</name>